<gene>
    <name evidence="2" type="ORF">EZE20_15130</name>
</gene>
<protein>
    <submittedName>
        <fullName evidence="2">DUF1573 domain-containing protein</fullName>
    </submittedName>
</protein>
<keyword evidence="3" id="KW-1185">Reference proteome</keyword>
<dbReference type="Proteomes" id="UP000295706">
    <property type="component" value="Unassembled WGS sequence"/>
</dbReference>
<dbReference type="Pfam" id="PF07610">
    <property type="entry name" value="DUF1573"/>
    <property type="match status" value="1"/>
</dbReference>
<keyword evidence="1" id="KW-0732">Signal</keyword>
<dbReference type="PANTHER" id="PTHR37833:SF1">
    <property type="entry name" value="SIGNAL PEPTIDE PROTEIN"/>
    <property type="match status" value="1"/>
</dbReference>
<dbReference type="PANTHER" id="PTHR37833">
    <property type="entry name" value="LIPOPROTEIN-RELATED"/>
    <property type="match status" value="1"/>
</dbReference>
<dbReference type="OrthoDB" id="826619at2"/>
<reference evidence="2 3" key="1">
    <citation type="submission" date="2019-02" db="EMBL/GenBank/DDBJ databases">
        <title>Arundinibacter roseus gen. nov., sp. nov., a new member of the family Cytophagaceae.</title>
        <authorList>
            <person name="Szuroczki S."/>
            <person name="Khayer B."/>
            <person name="Sproer C."/>
            <person name="Toumi M."/>
            <person name="Szabo A."/>
            <person name="Felfoldi T."/>
            <person name="Schumann P."/>
            <person name="Toth E."/>
        </authorList>
    </citation>
    <scope>NUCLEOTIDE SEQUENCE [LARGE SCALE GENOMIC DNA]</scope>
    <source>
        <strain evidence="2 3">DMA-k-7a</strain>
    </source>
</reference>
<sequence>MKKIFSVLVILLSVASVSFAQKGVMKFKEETHNFGKIAQGKPVTTEFTFTNTGTQPIVISNVSASCGCTTPEYTKAPVLPKQTGTIKATYNAAAMGAFNKSITVFSNAESPSLTLFLKGEVVTKEAAAKPSTQK</sequence>
<dbReference type="Gene3D" id="2.60.40.10">
    <property type="entry name" value="Immunoglobulins"/>
    <property type="match status" value="1"/>
</dbReference>
<dbReference type="EMBL" id="SMJU01000009">
    <property type="protein sequence ID" value="TDB63634.1"/>
    <property type="molecule type" value="Genomic_DNA"/>
</dbReference>
<dbReference type="InterPro" id="IPR013783">
    <property type="entry name" value="Ig-like_fold"/>
</dbReference>
<evidence type="ECO:0000256" key="1">
    <source>
        <dbReference type="SAM" id="SignalP"/>
    </source>
</evidence>
<name>A0A4R4K7P1_9BACT</name>
<proteinExistence type="predicted"/>
<dbReference type="RefSeq" id="WP_132119132.1">
    <property type="nucleotide sequence ID" value="NZ_SMJU01000009.1"/>
</dbReference>
<evidence type="ECO:0000313" key="2">
    <source>
        <dbReference type="EMBL" id="TDB63634.1"/>
    </source>
</evidence>
<comment type="caution">
    <text evidence="2">The sequence shown here is derived from an EMBL/GenBank/DDBJ whole genome shotgun (WGS) entry which is preliminary data.</text>
</comment>
<organism evidence="2 3">
    <name type="scientific">Arundinibacter roseus</name>
    <dbReference type="NCBI Taxonomy" id="2070510"/>
    <lineage>
        <taxon>Bacteria</taxon>
        <taxon>Pseudomonadati</taxon>
        <taxon>Bacteroidota</taxon>
        <taxon>Cytophagia</taxon>
        <taxon>Cytophagales</taxon>
        <taxon>Spirosomataceae</taxon>
        <taxon>Arundinibacter</taxon>
    </lineage>
</organism>
<evidence type="ECO:0000313" key="3">
    <source>
        <dbReference type="Proteomes" id="UP000295706"/>
    </source>
</evidence>
<feature type="signal peptide" evidence="1">
    <location>
        <begin position="1"/>
        <end position="20"/>
    </location>
</feature>
<dbReference type="AlphaFoldDB" id="A0A4R4K7P1"/>
<feature type="chain" id="PRO_5020396981" evidence="1">
    <location>
        <begin position="21"/>
        <end position="134"/>
    </location>
</feature>
<dbReference type="InterPro" id="IPR011467">
    <property type="entry name" value="DUF1573"/>
</dbReference>
<accession>A0A4R4K7P1</accession>